<dbReference type="EMBL" id="FOUT01000004">
    <property type="protein sequence ID" value="SFM94887.1"/>
    <property type="molecule type" value="Genomic_DNA"/>
</dbReference>
<proteinExistence type="predicted"/>
<feature type="signal peptide" evidence="1">
    <location>
        <begin position="1"/>
        <end position="24"/>
    </location>
</feature>
<dbReference type="AlphaFoldDB" id="A0A1I4V0U6"/>
<accession>A0A1I4V0U6</accession>
<protein>
    <recommendedName>
        <fullName evidence="4">Alpha/beta hydrolase family protein</fullName>
    </recommendedName>
</protein>
<feature type="chain" id="PRO_5010158807" description="Alpha/beta hydrolase family protein" evidence="1">
    <location>
        <begin position="25"/>
        <end position="308"/>
    </location>
</feature>
<evidence type="ECO:0008006" key="4">
    <source>
        <dbReference type="Google" id="ProtNLM"/>
    </source>
</evidence>
<keyword evidence="3" id="KW-1185">Reference proteome</keyword>
<name>A0A1I4V0U6_9FLAO</name>
<keyword evidence="1" id="KW-0732">Signal</keyword>
<dbReference type="Gene3D" id="3.40.50.1820">
    <property type="entry name" value="alpha/beta hydrolase"/>
    <property type="match status" value="1"/>
</dbReference>
<dbReference type="RefSeq" id="WP_024979940.1">
    <property type="nucleotide sequence ID" value="NZ_CBCRUM010000003.1"/>
</dbReference>
<sequence>MKYTYYLVLSLLSFLLLSCSSGSSDSEPNELKGESGSFLFTYSAIPSKPIPVHYYYPSSGAKETMKILMVFHGDSRDASYYRDLWVAYAEKYKVLLFAPEFSEKDFPGGNFYIMGNVYKDTNKPKPEDLNPESQWTFSYIAPLFEEIQKRTKSTQTTYDIYGHSGGGQFAHRLALMKPSEKINRIISSNGGWFTAPDTAALFPYGLKEAPITTENYASFLRAHLTVQVGSPCTVCNASGSDQSSGFRHNTSADAQGLNRIDRALYFYNSGKALAKQLGLPFNWTFREVPNAYHDPIKTSQDAAQFLYN</sequence>
<reference evidence="3" key="1">
    <citation type="submission" date="2016-10" db="EMBL/GenBank/DDBJ databases">
        <authorList>
            <person name="Varghese N."/>
            <person name="Submissions S."/>
        </authorList>
    </citation>
    <scope>NUCLEOTIDE SEQUENCE [LARGE SCALE GENOMIC DNA]</scope>
    <source>
        <strain evidence="3">DSM 4002</strain>
    </source>
</reference>
<dbReference type="eggNOG" id="COG3509">
    <property type="taxonomic scope" value="Bacteria"/>
</dbReference>
<organism evidence="2 3">
    <name type="scientific">Flavobacterium succinicans</name>
    <dbReference type="NCBI Taxonomy" id="29536"/>
    <lineage>
        <taxon>Bacteria</taxon>
        <taxon>Pseudomonadati</taxon>
        <taxon>Bacteroidota</taxon>
        <taxon>Flavobacteriia</taxon>
        <taxon>Flavobacteriales</taxon>
        <taxon>Flavobacteriaceae</taxon>
        <taxon>Flavobacterium</taxon>
    </lineage>
</organism>
<gene>
    <name evidence="2" type="ORF">SAMN05444143_10475</name>
</gene>
<evidence type="ECO:0000313" key="2">
    <source>
        <dbReference type="EMBL" id="SFM94887.1"/>
    </source>
</evidence>
<dbReference type="Proteomes" id="UP000182961">
    <property type="component" value="Unassembled WGS sequence"/>
</dbReference>
<dbReference type="InterPro" id="IPR029058">
    <property type="entry name" value="AB_hydrolase_fold"/>
</dbReference>
<evidence type="ECO:0000256" key="1">
    <source>
        <dbReference type="SAM" id="SignalP"/>
    </source>
</evidence>
<dbReference type="PROSITE" id="PS51257">
    <property type="entry name" value="PROKAR_LIPOPROTEIN"/>
    <property type="match status" value="1"/>
</dbReference>
<evidence type="ECO:0000313" key="3">
    <source>
        <dbReference type="Proteomes" id="UP000182961"/>
    </source>
</evidence>
<dbReference type="SUPFAM" id="SSF53474">
    <property type="entry name" value="alpha/beta-Hydrolases"/>
    <property type="match status" value="1"/>
</dbReference>